<feature type="compositionally biased region" description="Basic and acidic residues" evidence="2">
    <location>
        <begin position="361"/>
        <end position="389"/>
    </location>
</feature>
<sequence length="438" mass="48011">MPSDSISSARDPTPPTSERSKAGAKSAAEPPAAPNVIAAEESALTKVVMIPSKSVTFYPNDKRQQTYIVISNNSDRKVMFKMKSTRPGIYKMKPVHGVINPTEKYSIRVAYMGIKVGHRIPVNDRITVVLTAVAQKVGEGDKKEKEVAGSEMKKKKLDVLFKGVNDQKAEPEGEGEKKPSAEKPADQAPRLPGDQKAYVNGYDEGYKAALIESTEAKGSAGPAKALERFQKSKGIVKEPAFQEGFTDGYKKAAVLLKTTEKKGIQESAEKLGSKETKPPSKELVKPPSKEPVKPPPEEPVKLASVEVVKVPPKETALPLIERLIRFFFKIKSKEKAKPSKEVVKAPSKEKAAPVKKVVRPPSKEPVKAPSKEVLKTPSKEPVKPVADKTPKKKQVVIMMYRDPMVQENLTSRSGDEDEDEENMPSEPPQPQIPSQEPQ</sequence>
<dbReference type="Pfam" id="PF00635">
    <property type="entry name" value="Motile_Sperm"/>
    <property type="match status" value="1"/>
</dbReference>
<evidence type="ECO:0000256" key="2">
    <source>
        <dbReference type="SAM" id="MobiDB-lite"/>
    </source>
</evidence>
<dbReference type="STRING" id="29170.A0A368GQG0"/>
<evidence type="ECO:0000313" key="4">
    <source>
        <dbReference type="EMBL" id="RCN46564.1"/>
    </source>
</evidence>
<dbReference type="SUPFAM" id="SSF49354">
    <property type="entry name" value="PapD-like"/>
    <property type="match status" value="1"/>
</dbReference>
<feature type="region of interest" description="Disordered" evidence="2">
    <location>
        <begin position="1"/>
        <end position="34"/>
    </location>
</feature>
<keyword evidence="1" id="KW-0206">Cytoskeleton</keyword>
<dbReference type="Proteomes" id="UP000252519">
    <property type="component" value="Unassembled WGS sequence"/>
</dbReference>
<accession>A0A368GQG0</accession>
<feature type="region of interest" description="Disordered" evidence="2">
    <location>
        <begin position="334"/>
        <end position="438"/>
    </location>
</feature>
<reference evidence="4 5" key="1">
    <citation type="submission" date="2014-10" db="EMBL/GenBank/DDBJ databases">
        <title>Draft genome of the hookworm Ancylostoma caninum.</title>
        <authorList>
            <person name="Mitreva M."/>
        </authorList>
    </citation>
    <scope>NUCLEOTIDE SEQUENCE [LARGE SCALE GENOMIC DNA]</scope>
    <source>
        <strain evidence="4 5">Baltimore</strain>
    </source>
</reference>
<feature type="compositionally biased region" description="Basic and acidic residues" evidence="2">
    <location>
        <begin position="165"/>
        <end position="185"/>
    </location>
</feature>
<comment type="caution">
    <text evidence="4">The sequence shown here is derived from an EMBL/GenBank/DDBJ whole genome shotgun (WGS) entry which is preliminary data.</text>
</comment>
<evidence type="ECO:0000256" key="1">
    <source>
        <dbReference type="RuleBase" id="RU003425"/>
    </source>
</evidence>
<dbReference type="InterPro" id="IPR008962">
    <property type="entry name" value="PapD-like_sf"/>
</dbReference>
<comment type="function">
    <text evidence="1">Central component in molecular interactions underlying sperm crawling. Forms an extensive filament system that extends from sperm villipoda, along the leading edge of the pseudopod.</text>
</comment>
<evidence type="ECO:0000313" key="5">
    <source>
        <dbReference type="Proteomes" id="UP000252519"/>
    </source>
</evidence>
<dbReference type="AlphaFoldDB" id="A0A368GQG0"/>
<name>A0A368GQG0_ANCCA</name>
<feature type="domain" description="MSP" evidence="3">
    <location>
        <begin position="46"/>
        <end position="162"/>
    </location>
</feature>
<proteinExistence type="predicted"/>
<dbReference type="PROSITE" id="PS50202">
    <property type="entry name" value="MSP"/>
    <property type="match status" value="1"/>
</dbReference>
<dbReference type="Gene3D" id="2.60.40.10">
    <property type="entry name" value="Immunoglobulins"/>
    <property type="match status" value="1"/>
</dbReference>
<feature type="region of interest" description="Disordered" evidence="2">
    <location>
        <begin position="164"/>
        <end position="196"/>
    </location>
</feature>
<organism evidence="4 5">
    <name type="scientific">Ancylostoma caninum</name>
    <name type="common">Dog hookworm</name>
    <dbReference type="NCBI Taxonomy" id="29170"/>
    <lineage>
        <taxon>Eukaryota</taxon>
        <taxon>Metazoa</taxon>
        <taxon>Ecdysozoa</taxon>
        <taxon>Nematoda</taxon>
        <taxon>Chromadorea</taxon>
        <taxon>Rhabditida</taxon>
        <taxon>Rhabditina</taxon>
        <taxon>Rhabditomorpha</taxon>
        <taxon>Strongyloidea</taxon>
        <taxon>Ancylostomatidae</taxon>
        <taxon>Ancylostomatinae</taxon>
        <taxon>Ancylostoma</taxon>
    </lineage>
</organism>
<keyword evidence="1" id="KW-0963">Cytoplasm</keyword>
<dbReference type="OrthoDB" id="5873870at2759"/>
<dbReference type="InterPro" id="IPR013783">
    <property type="entry name" value="Ig-like_fold"/>
</dbReference>
<gene>
    <name evidence="4" type="ORF">ANCCAN_07424</name>
</gene>
<feature type="compositionally biased region" description="Basic and acidic residues" evidence="2">
    <location>
        <begin position="334"/>
        <end position="352"/>
    </location>
</feature>
<protein>
    <recommendedName>
        <fullName evidence="1">Major sperm protein</fullName>
    </recommendedName>
</protein>
<dbReference type="InterPro" id="IPR000535">
    <property type="entry name" value="MSP_dom"/>
</dbReference>
<feature type="region of interest" description="Disordered" evidence="2">
    <location>
        <begin position="265"/>
        <end position="298"/>
    </location>
</feature>
<dbReference type="EMBL" id="JOJR01000077">
    <property type="protein sequence ID" value="RCN46564.1"/>
    <property type="molecule type" value="Genomic_DNA"/>
</dbReference>
<keyword evidence="5" id="KW-1185">Reference proteome</keyword>
<feature type="compositionally biased region" description="Polar residues" evidence="2">
    <location>
        <begin position="1"/>
        <end position="10"/>
    </location>
</feature>
<evidence type="ECO:0000259" key="3">
    <source>
        <dbReference type="PROSITE" id="PS50202"/>
    </source>
</evidence>